<evidence type="ECO:0000256" key="1">
    <source>
        <dbReference type="SAM" id="MobiDB-lite"/>
    </source>
</evidence>
<gene>
    <name evidence="3" type="ORF">AJ79_00276</name>
</gene>
<feature type="transmembrane region" description="Helical" evidence="2">
    <location>
        <begin position="68"/>
        <end position="93"/>
    </location>
</feature>
<feature type="transmembrane region" description="Helical" evidence="2">
    <location>
        <begin position="141"/>
        <end position="165"/>
    </location>
</feature>
<keyword evidence="2" id="KW-1133">Transmembrane helix</keyword>
<reference evidence="3 4" key="1">
    <citation type="submission" date="2017-10" db="EMBL/GenBank/DDBJ databases">
        <title>Comparative genomics in systemic dimorphic fungi from Ajellomycetaceae.</title>
        <authorList>
            <person name="Munoz J.F."/>
            <person name="Mcewen J.G."/>
            <person name="Clay O.K."/>
            <person name="Cuomo C.A."/>
        </authorList>
    </citation>
    <scope>NUCLEOTIDE SEQUENCE [LARGE SCALE GENOMIC DNA]</scope>
    <source>
        <strain evidence="3 4">UAMH5409</strain>
    </source>
</reference>
<dbReference type="Proteomes" id="UP000223968">
    <property type="component" value="Unassembled WGS sequence"/>
</dbReference>
<sequence length="216" mass="23771">MHNNPPYPPLFDHDTESLLPHNHNHHDHHDDHLQQQQQQPLTKQEPYTPIPNPSKPTKTPSNPIDRHYTFILLAGCLLVAIACVVIGLSAALIRESARRPHYLKAAAMSNLAIATFQFCLFIGMCTIWFRPRSKQSPRPRLAATVVMVAMVLMWVAAVGVMMLAVCEGGWRGGGSGRRKGKGGKGRKKKVKVKGWRIAGGWESVAVACVVMGGIAM</sequence>
<proteinExistence type="predicted"/>
<keyword evidence="4" id="KW-1185">Reference proteome</keyword>
<comment type="caution">
    <text evidence="3">The sequence shown here is derived from an EMBL/GenBank/DDBJ whole genome shotgun (WGS) entry which is preliminary data.</text>
</comment>
<feature type="transmembrane region" description="Helical" evidence="2">
    <location>
        <begin position="105"/>
        <end position="129"/>
    </location>
</feature>
<organism evidence="3 4">
    <name type="scientific">Helicocarpus griseus UAMH5409</name>
    <dbReference type="NCBI Taxonomy" id="1447875"/>
    <lineage>
        <taxon>Eukaryota</taxon>
        <taxon>Fungi</taxon>
        <taxon>Dikarya</taxon>
        <taxon>Ascomycota</taxon>
        <taxon>Pezizomycotina</taxon>
        <taxon>Eurotiomycetes</taxon>
        <taxon>Eurotiomycetidae</taxon>
        <taxon>Onygenales</taxon>
        <taxon>Ajellomycetaceae</taxon>
        <taxon>Helicocarpus</taxon>
    </lineage>
</organism>
<accession>A0A2B7YCU8</accession>
<protein>
    <submittedName>
        <fullName evidence="3">Uncharacterized protein</fullName>
    </submittedName>
</protein>
<keyword evidence="2" id="KW-0812">Transmembrane</keyword>
<evidence type="ECO:0000313" key="4">
    <source>
        <dbReference type="Proteomes" id="UP000223968"/>
    </source>
</evidence>
<feature type="region of interest" description="Disordered" evidence="1">
    <location>
        <begin position="1"/>
        <end position="61"/>
    </location>
</feature>
<dbReference type="EMBL" id="PDNB01000002">
    <property type="protein sequence ID" value="PGH18863.1"/>
    <property type="molecule type" value="Genomic_DNA"/>
</dbReference>
<evidence type="ECO:0000256" key="2">
    <source>
        <dbReference type="SAM" id="Phobius"/>
    </source>
</evidence>
<evidence type="ECO:0000313" key="3">
    <source>
        <dbReference type="EMBL" id="PGH18863.1"/>
    </source>
</evidence>
<name>A0A2B7YCU8_9EURO</name>
<keyword evidence="2" id="KW-0472">Membrane</keyword>
<dbReference type="AlphaFoldDB" id="A0A2B7YCU8"/>
<feature type="transmembrane region" description="Helical" evidence="2">
    <location>
        <begin position="194"/>
        <end position="215"/>
    </location>
</feature>